<organism evidence="8 9">
    <name type="scientific">Drosophila ananassae</name>
    <name type="common">Fruit fly</name>
    <dbReference type="NCBI Taxonomy" id="7217"/>
    <lineage>
        <taxon>Eukaryota</taxon>
        <taxon>Metazoa</taxon>
        <taxon>Ecdysozoa</taxon>
        <taxon>Arthropoda</taxon>
        <taxon>Hexapoda</taxon>
        <taxon>Insecta</taxon>
        <taxon>Pterygota</taxon>
        <taxon>Neoptera</taxon>
        <taxon>Endopterygota</taxon>
        <taxon>Diptera</taxon>
        <taxon>Brachycera</taxon>
        <taxon>Muscomorpha</taxon>
        <taxon>Ephydroidea</taxon>
        <taxon>Drosophilidae</taxon>
        <taxon>Drosophila</taxon>
        <taxon>Sophophora</taxon>
    </lineage>
</organism>
<dbReference type="eggNOG" id="KOG2024">
    <property type="taxonomic scope" value="Eukaryota"/>
</dbReference>
<gene>
    <name evidence="8" type="primary">Dana\GF28013</name>
    <name evidence="8" type="ORF">GF28013</name>
</gene>
<reference evidence="8 9" key="1">
    <citation type="journal article" date="2007" name="Nature">
        <title>Evolution of genes and genomes on the Drosophila phylogeny.</title>
        <authorList>
            <consortium name="Drosophila 12 Genomes Consortium"/>
            <person name="Clark A.G."/>
            <person name="Eisen M.B."/>
            <person name="Smith D.R."/>
            <person name="Bergman C.M."/>
            <person name="Oliver B."/>
            <person name="Markow T.A."/>
            <person name="Kaufman T.C."/>
            <person name="Kellis M."/>
            <person name="Gelbart W."/>
            <person name="Iyer V.N."/>
            <person name="Pollard D.A."/>
            <person name="Sackton T.B."/>
            <person name="Larracuente A.M."/>
            <person name="Singh N.D."/>
            <person name="Abad J.P."/>
            <person name="Abt D.N."/>
            <person name="Adryan B."/>
            <person name="Aguade M."/>
            <person name="Akashi H."/>
            <person name="Anderson W.W."/>
            <person name="Aquadro C.F."/>
            <person name="Ardell D.H."/>
            <person name="Arguello R."/>
            <person name="Artieri C.G."/>
            <person name="Barbash D.A."/>
            <person name="Barker D."/>
            <person name="Barsanti P."/>
            <person name="Batterham P."/>
            <person name="Batzoglou S."/>
            <person name="Begun D."/>
            <person name="Bhutkar A."/>
            <person name="Blanco E."/>
            <person name="Bosak S.A."/>
            <person name="Bradley R.K."/>
            <person name="Brand A.D."/>
            <person name="Brent M.R."/>
            <person name="Brooks A.N."/>
            <person name="Brown R.H."/>
            <person name="Butlin R.K."/>
            <person name="Caggese C."/>
            <person name="Calvi B.R."/>
            <person name="Bernardo de Carvalho A."/>
            <person name="Caspi A."/>
            <person name="Castrezana S."/>
            <person name="Celniker S.E."/>
            <person name="Chang J.L."/>
            <person name="Chapple C."/>
            <person name="Chatterji S."/>
            <person name="Chinwalla A."/>
            <person name="Civetta A."/>
            <person name="Clifton S.W."/>
            <person name="Comeron J.M."/>
            <person name="Costello J.C."/>
            <person name="Coyne J.A."/>
            <person name="Daub J."/>
            <person name="David R.G."/>
            <person name="Delcher A.L."/>
            <person name="Delehaunty K."/>
            <person name="Do C.B."/>
            <person name="Ebling H."/>
            <person name="Edwards K."/>
            <person name="Eickbush T."/>
            <person name="Evans J.D."/>
            <person name="Filipski A."/>
            <person name="Findeiss S."/>
            <person name="Freyhult E."/>
            <person name="Fulton L."/>
            <person name="Fulton R."/>
            <person name="Garcia A.C."/>
            <person name="Gardiner A."/>
            <person name="Garfield D.A."/>
            <person name="Garvin B.E."/>
            <person name="Gibson G."/>
            <person name="Gilbert D."/>
            <person name="Gnerre S."/>
            <person name="Godfrey J."/>
            <person name="Good R."/>
            <person name="Gotea V."/>
            <person name="Gravely B."/>
            <person name="Greenberg A.J."/>
            <person name="Griffiths-Jones S."/>
            <person name="Gross S."/>
            <person name="Guigo R."/>
            <person name="Gustafson E.A."/>
            <person name="Haerty W."/>
            <person name="Hahn M.W."/>
            <person name="Halligan D.L."/>
            <person name="Halpern A.L."/>
            <person name="Halter G.M."/>
            <person name="Han M.V."/>
            <person name="Heger A."/>
            <person name="Hillier L."/>
            <person name="Hinrichs A.S."/>
            <person name="Holmes I."/>
            <person name="Hoskins R.A."/>
            <person name="Hubisz M.J."/>
            <person name="Hultmark D."/>
            <person name="Huntley M.A."/>
            <person name="Jaffe D.B."/>
            <person name="Jagadeeshan S."/>
            <person name="Jeck W.R."/>
            <person name="Johnson J."/>
            <person name="Jones C.D."/>
            <person name="Jordan W.C."/>
            <person name="Karpen G.H."/>
            <person name="Kataoka E."/>
            <person name="Keightley P.D."/>
            <person name="Kheradpour P."/>
            <person name="Kirkness E.F."/>
            <person name="Koerich L.B."/>
            <person name="Kristiansen K."/>
            <person name="Kudrna D."/>
            <person name="Kulathinal R.J."/>
            <person name="Kumar S."/>
            <person name="Kwok R."/>
            <person name="Lander E."/>
            <person name="Langley C.H."/>
            <person name="Lapoint R."/>
            <person name="Lazzaro B.P."/>
            <person name="Lee S.J."/>
            <person name="Levesque L."/>
            <person name="Li R."/>
            <person name="Lin C.F."/>
            <person name="Lin M.F."/>
            <person name="Lindblad-Toh K."/>
            <person name="Llopart A."/>
            <person name="Long M."/>
            <person name="Low L."/>
            <person name="Lozovsky E."/>
            <person name="Lu J."/>
            <person name="Luo M."/>
            <person name="Machado C.A."/>
            <person name="Makalowski W."/>
            <person name="Marzo M."/>
            <person name="Matsuda M."/>
            <person name="Matzkin L."/>
            <person name="McAllister B."/>
            <person name="McBride C.S."/>
            <person name="McKernan B."/>
            <person name="McKernan K."/>
            <person name="Mendez-Lago M."/>
            <person name="Minx P."/>
            <person name="Mollenhauer M.U."/>
            <person name="Montooth K."/>
            <person name="Mount S.M."/>
            <person name="Mu X."/>
            <person name="Myers E."/>
            <person name="Negre B."/>
            <person name="Newfeld S."/>
            <person name="Nielsen R."/>
            <person name="Noor M.A."/>
            <person name="O'Grady P."/>
            <person name="Pachter L."/>
            <person name="Papaceit M."/>
            <person name="Parisi M.J."/>
            <person name="Parisi M."/>
            <person name="Parts L."/>
            <person name="Pedersen J.S."/>
            <person name="Pesole G."/>
            <person name="Phillippy A.M."/>
            <person name="Ponting C.P."/>
            <person name="Pop M."/>
            <person name="Porcelli D."/>
            <person name="Powell J.R."/>
            <person name="Prohaska S."/>
            <person name="Pruitt K."/>
            <person name="Puig M."/>
            <person name="Quesneville H."/>
            <person name="Ram K.R."/>
            <person name="Rand D."/>
            <person name="Rasmussen M.D."/>
            <person name="Reed L.K."/>
            <person name="Reenan R."/>
            <person name="Reily A."/>
            <person name="Remington K.A."/>
            <person name="Rieger T.T."/>
            <person name="Ritchie M.G."/>
            <person name="Robin C."/>
            <person name="Rogers Y.H."/>
            <person name="Rohde C."/>
            <person name="Rozas J."/>
            <person name="Rubenfield M.J."/>
            <person name="Ruiz A."/>
            <person name="Russo S."/>
            <person name="Salzberg S.L."/>
            <person name="Sanchez-Gracia A."/>
            <person name="Saranga D.J."/>
            <person name="Sato H."/>
            <person name="Schaeffer S.W."/>
            <person name="Schatz M.C."/>
            <person name="Schlenke T."/>
            <person name="Schwartz R."/>
            <person name="Segarra C."/>
            <person name="Singh R.S."/>
            <person name="Sirot L."/>
            <person name="Sirota M."/>
            <person name="Sisneros N.B."/>
            <person name="Smith C.D."/>
            <person name="Smith T.F."/>
            <person name="Spieth J."/>
            <person name="Stage D.E."/>
            <person name="Stark A."/>
            <person name="Stephan W."/>
            <person name="Strausberg R.L."/>
            <person name="Strempel S."/>
            <person name="Sturgill D."/>
            <person name="Sutton G."/>
            <person name="Sutton G.G."/>
            <person name="Tao W."/>
            <person name="Teichmann S."/>
            <person name="Tobari Y.N."/>
            <person name="Tomimura Y."/>
            <person name="Tsolas J.M."/>
            <person name="Valente V.L."/>
            <person name="Venter E."/>
            <person name="Venter J.C."/>
            <person name="Vicario S."/>
            <person name="Vieira F.G."/>
            <person name="Vilella A.J."/>
            <person name="Villasante A."/>
            <person name="Walenz B."/>
            <person name="Wang J."/>
            <person name="Wasserman M."/>
            <person name="Watts T."/>
            <person name="Wilson D."/>
            <person name="Wilson R.K."/>
            <person name="Wing R.A."/>
            <person name="Wolfner M.F."/>
            <person name="Wong A."/>
            <person name="Wong G.K."/>
            <person name="Wu C.I."/>
            <person name="Wu G."/>
            <person name="Yamamoto D."/>
            <person name="Yang H.P."/>
            <person name="Yang S.P."/>
            <person name="Yorke J.A."/>
            <person name="Yoshida K."/>
            <person name="Zdobnov E."/>
            <person name="Zhang P."/>
            <person name="Zhang Y."/>
            <person name="Zimin A.V."/>
            <person name="Baldwin J."/>
            <person name="Abdouelleil A."/>
            <person name="Abdulkadir J."/>
            <person name="Abebe A."/>
            <person name="Abera B."/>
            <person name="Abreu J."/>
            <person name="Acer S.C."/>
            <person name="Aftuck L."/>
            <person name="Alexander A."/>
            <person name="An P."/>
            <person name="Anderson E."/>
            <person name="Anderson S."/>
            <person name="Arachi H."/>
            <person name="Azer M."/>
            <person name="Bachantsang P."/>
            <person name="Barry A."/>
            <person name="Bayul T."/>
            <person name="Berlin A."/>
            <person name="Bessette D."/>
            <person name="Bloom T."/>
            <person name="Blye J."/>
            <person name="Boguslavskiy L."/>
            <person name="Bonnet C."/>
            <person name="Boukhgalter B."/>
            <person name="Bourzgui I."/>
            <person name="Brown A."/>
            <person name="Cahill P."/>
            <person name="Channer S."/>
            <person name="Cheshatsang Y."/>
            <person name="Chuda L."/>
            <person name="Citroen M."/>
            <person name="Collymore A."/>
            <person name="Cooke P."/>
            <person name="Costello M."/>
            <person name="D'Aco K."/>
            <person name="Daza R."/>
            <person name="De Haan G."/>
            <person name="DeGray S."/>
            <person name="DeMaso C."/>
            <person name="Dhargay N."/>
            <person name="Dooley K."/>
            <person name="Dooley E."/>
            <person name="Doricent M."/>
            <person name="Dorje P."/>
            <person name="Dorjee K."/>
            <person name="Dupes A."/>
            <person name="Elong R."/>
            <person name="Falk J."/>
            <person name="Farina A."/>
            <person name="Faro S."/>
            <person name="Ferguson D."/>
            <person name="Fisher S."/>
            <person name="Foley C.D."/>
            <person name="Franke A."/>
            <person name="Friedrich D."/>
            <person name="Gadbois L."/>
            <person name="Gearin G."/>
            <person name="Gearin C.R."/>
            <person name="Giannoukos G."/>
            <person name="Goode T."/>
            <person name="Graham J."/>
            <person name="Grandbois E."/>
            <person name="Grewal S."/>
            <person name="Gyaltsen K."/>
            <person name="Hafez N."/>
            <person name="Hagos B."/>
            <person name="Hall J."/>
            <person name="Henson C."/>
            <person name="Hollinger A."/>
            <person name="Honan T."/>
            <person name="Huard M.D."/>
            <person name="Hughes L."/>
            <person name="Hurhula B."/>
            <person name="Husby M.E."/>
            <person name="Kamat A."/>
            <person name="Kanga B."/>
            <person name="Kashin S."/>
            <person name="Khazanovich D."/>
            <person name="Kisner P."/>
            <person name="Lance K."/>
            <person name="Lara M."/>
            <person name="Lee W."/>
            <person name="Lennon N."/>
            <person name="Letendre F."/>
            <person name="LeVine R."/>
            <person name="Lipovsky A."/>
            <person name="Liu X."/>
            <person name="Liu J."/>
            <person name="Liu S."/>
            <person name="Lokyitsang T."/>
            <person name="Lokyitsang Y."/>
            <person name="Lubonja R."/>
            <person name="Lui A."/>
            <person name="MacDonald P."/>
            <person name="Magnisalis V."/>
            <person name="Maru K."/>
            <person name="Matthews C."/>
            <person name="McCusker W."/>
            <person name="McDonough S."/>
            <person name="Mehta T."/>
            <person name="Meldrim J."/>
            <person name="Meneus L."/>
            <person name="Mihai O."/>
            <person name="Mihalev A."/>
            <person name="Mihova T."/>
            <person name="Mittelman R."/>
            <person name="Mlenga V."/>
            <person name="Montmayeur A."/>
            <person name="Mulrain L."/>
            <person name="Navidi A."/>
            <person name="Naylor J."/>
            <person name="Negash T."/>
            <person name="Nguyen T."/>
            <person name="Nguyen N."/>
            <person name="Nicol R."/>
            <person name="Norbu C."/>
            <person name="Norbu N."/>
            <person name="Novod N."/>
            <person name="O'Neill B."/>
            <person name="Osman S."/>
            <person name="Markiewicz E."/>
            <person name="Oyono O.L."/>
            <person name="Patti C."/>
            <person name="Phunkhang P."/>
            <person name="Pierre F."/>
            <person name="Priest M."/>
            <person name="Raghuraman S."/>
            <person name="Rege F."/>
            <person name="Reyes R."/>
            <person name="Rise C."/>
            <person name="Rogov P."/>
            <person name="Ross K."/>
            <person name="Ryan E."/>
            <person name="Settipalli S."/>
            <person name="Shea T."/>
            <person name="Sherpa N."/>
            <person name="Shi L."/>
            <person name="Shih D."/>
            <person name="Sparrow T."/>
            <person name="Spaulding J."/>
            <person name="Stalker J."/>
            <person name="Stange-Thomann N."/>
            <person name="Stavropoulos S."/>
            <person name="Stone C."/>
            <person name="Strader C."/>
            <person name="Tesfaye S."/>
            <person name="Thomson T."/>
            <person name="Thoulutsang Y."/>
            <person name="Thoulutsang D."/>
            <person name="Topham K."/>
            <person name="Topping I."/>
            <person name="Tsamla T."/>
            <person name="Vassiliev H."/>
            <person name="Vo A."/>
            <person name="Wangchuk T."/>
            <person name="Wangdi T."/>
            <person name="Weiand M."/>
            <person name="Wilkinson J."/>
            <person name="Wilson A."/>
            <person name="Yadav S."/>
            <person name="Young G."/>
            <person name="Yu Q."/>
            <person name="Zembek L."/>
            <person name="Zhong D."/>
            <person name="Zimmer A."/>
            <person name="Zwirko Z."/>
            <person name="Jaffe D.B."/>
            <person name="Alvarez P."/>
            <person name="Brockman W."/>
            <person name="Butler J."/>
            <person name="Chin C."/>
            <person name="Gnerre S."/>
            <person name="Grabherr M."/>
            <person name="Kleber M."/>
            <person name="Mauceli E."/>
            <person name="MacCallum I."/>
        </authorList>
    </citation>
    <scope>NUCLEOTIDE SEQUENCE [LARGE SCALE GENOMIC DNA]</scope>
    <source>
        <strain evidence="9">Tucson 14024-0371.13</strain>
    </source>
</reference>
<evidence type="ECO:0000256" key="1">
    <source>
        <dbReference type="ARBA" id="ARBA00007401"/>
    </source>
</evidence>
<dbReference type="SUPFAM" id="SSF51445">
    <property type="entry name" value="(Trans)glycosidases"/>
    <property type="match status" value="1"/>
</dbReference>
<protein>
    <recommendedName>
        <fullName evidence="10">Beta-glucuronidase</fullName>
    </recommendedName>
</protein>
<dbReference type="Pfam" id="PF02836">
    <property type="entry name" value="Glyco_hydro_2_C"/>
    <property type="match status" value="1"/>
</dbReference>
<evidence type="ECO:0000313" key="9">
    <source>
        <dbReference type="Proteomes" id="UP000007801"/>
    </source>
</evidence>
<dbReference type="SUPFAM" id="SSF49303">
    <property type="entry name" value="beta-Galactosidase/glucuronidase domain"/>
    <property type="match status" value="1"/>
</dbReference>
<proteinExistence type="inferred from homology"/>
<dbReference type="SMR" id="A0A0P9BZF1"/>
<dbReference type="GO" id="GO:0030246">
    <property type="term" value="F:carbohydrate binding"/>
    <property type="evidence" value="ECO:0007669"/>
    <property type="project" value="TreeGrafter"/>
</dbReference>
<dbReference type="InterPro" id="IPR013783">
    <property type="entry name" value="Ig-like_fold"/>
</dbReference>
<keyword evidence="9" id="KW-1185">Reference proteome</keyword>
<feature type="signal peptide" evidence="5">
    <location>
        <begin position="1"/>
        <end position="21"/>
    </location>
</feature>
<dbReference type="OrthoDB" id="408532at2759"/>
<dbReference type="AlphaFoldDB" id="A0A0P9BZF1"/>
<dbReference type="InParanoid" id="A0A0P9BZF1"/>
<dbReference type="InterPro" id="IPR036156">
    <property type="entry name" value="Beta-gal/glucu_dom_sf"/>
</dbReference>
<evidence type="ECO:0000259" key="6">
    <source>
        <dbReference type="Pfam" id="PF02836"/>
    </source>
</evidence>
<keyword evidence="4" id="KW-0326">Glycosidase</keyword>
<dbReference type="InterPro" id="IPR008979">
    <property type="entry name" value="Galactose-bd-like_sf"/>
</dbReference>
<feature type="domain" description="Glycoside hydrolase family 2 catalytic" evidence="6">
    <location>
        <begin position="365"/>
        <end position="488"/>
    </location>
</feature>
<dbReference type="STRING" id="7217.A0A0P9BZF1"/>
<evidence type="ECO:0000256" key="3">
    <source>
        <dbReference type="ARBA" id="ARBA00022801"/>
    </source>
</evidence>
<dbReference type="GO" id="GO:0004566">
    <property type="term" value="F:beta-glucuronidase activity"/>
    <property type="evidence" value="ECO:0007669"/>
    <property type="project" value="TreeGrafter"/>
</dbReference>
<evidence type="ECO:0008006" key="10">
    <source>
        <dbReference type="Google" id="ProtNLM"/>
    </source>
</evidence>
<dbReference type="FunFam" id="2.60.120.260:FF:000027">
    <property type="entry name" value="Beta-glucuronidase"/>
    <property type="match status" value="1"/>
</dbReference>
<evidence type="ECO:0000256" key="5">
    <source>
        <dbReference type="SAM" id="SignalP"/>
    </source>
</evidence>
<dbReference type="InterPro" id="IPR006101">
    <property type="entry name" value="Glyco_hydro_2"/>
</dbReference>
<dbReference type="Gene3D" id="3.20.20.80">
    <property type="entry name" value="Glycosidases"/>
    <property type="match status" value="1"/>
</dbReference>
<dbReference type="EMBL" id="CH902619">
    <property type="protein sequence ID" value="KPU76697.1"/>
    <property type="molecule type" value="Genomic_DNA"/>
</dbReference>
<feature type="chain" id="PRO_5006155674" description="Beta-glucuronidase" evidence="5">
    <location>
        <begin position="22"/>
        <end position="504"/>
    </location>
</feature>
<dbReference type="SUPFAM" id="SSF49785">
    <property type="entry name" value="Galactose-binding domain-like"/>
    <property type="match status" value="1"/>
</dbReference>
<dbReference type="GO" id="GO:0005615">
    <property type="term" value="C:extracellular space"/>
    <property type="evidence" value="ECO:0007669"/>
    <property type="project" value="TreeGrafter"/>
</dbReference>
<keyword evidence="3" id="KW-0378">Hydrolase</keyword>
<evidence type="ECO:0000256" key="2">
    <source>
        <dbReference type="ARBA" id="ARBA00022729"/>
    </source>
</evidence>
<dbReference type="GO" id="GO:0005975">
    <property type="term" value="P:carbohydrate metabolic process"/>
    <property type="evidence" value="ECO:0007669"/>
    <property type="project" value="InterPro"/>
</dbReference>
<evidence type="ECO:0000313" key="8">
    <source>
        <dbReference type="EMBL" id="KPU76697.1"/>
    </source>
</evidence>
<dbReference type="InterPro" id="IPR006104">
    <property type="entry name" value="Glyco_hydro_2_N"/>
</dbReference>
<dbReference type="PANTHER" id="PTHR10066:SF67">
    <property type="entry name" value="BETA-GLUCURONIDASE"/>
    <property type="match status" value="1"/>
</dbReference>
<sequence length="504" mass="58681">MHFTIWIPFGVVIQLIYSIVAVYVSSEESGEEKSEAEKVNEHFRLPPHTRGLLYPQDSETRELHTLDGIWKMVKASSARPKEGYQQKWYEKGIIHSGRKVLSMAVPASYNDITVSQSLRYHVGAVWYERNFFVPGSWGRRRRTWLRFGSVHYKAEVWINGEPAMSHNSGSLPFEMEVGNYVNFGATNRLTVMCDNRQGGYTIPQGNNHEAEGNRTKERYTFEMYNAGIYRSVHLYSTPRIYISDIDVDTEYFSSEQLGVVRYRLFLDGDFYGKSRNRAYYIHVQLQNQESQVVAAQINRHPFRGSLQVHNVRAWWPFLMNPQPGYLYRLQVELHKGAYKGEESIDDEILDIYRLPVGIRSLMWNNDSLLLNGKNLYLRGFGRHEDFETRGRGLDYPMMLRDFNLLKWIGANAYHTTHYPYSEEFMQFADECGIMIIDEYSAVDIDANFLNRHLLENHMSVLEQLIHRDKNHPSVIAWSVANEPYSSSGYGSAKYFQLVFKFPAL</sequence>
<dbReference type="InterPro" id="IPR006103">
    <property type="entry name" value="Glyco_hydro_2_cat"/>
</dbReference>
<dbReference type="PRINTS" id="PR00132">
    <property type="entry name" value="GLHYDRLASE2"/>
</dbReference>
<dbReference type="GO" id="GO:0019391">
    <property type="term" value="P:glucuronoside catabolic process"/>
    <property type="evidence" value="ECO:0007669"/>
    <property type="project" value="TreeGrafter"/>
</dbReference>
<accession>A0A0P9BZF1</accession>
<dbReference type="Gene3D" id="2.60.120.260">
    <property type="entry name" value="Galactose-binding domain-like"/>
    <property type="match status" value="1"/>
</dbReference>
<dbReference type="Pfam" id="PF02837">
    <property type="entry name" value="Glyco_hydro_2_N"/>
    <property type="match status" value="1"/>
</dbReference>
<name>A0A0P9BZF1_DROAN</name>
<keyword evidence="2 5" id="KW-0732">Signal</keyword>
<dbReference type="Gene3D" id="2.60.40.10">
    <property type="entry name" value="Immunoglobulins"/>
    <property type="match status" value="1"/>
</dbReference>
<evidence type="ECO:0000259" key="7">
    <source>
        <dbReference type="Pfam" id="PF02837"/>
    </source>
</evidence>
<dbReference type="FunFam" id="2.60.40.10:FF:000628">
    <property type="entry name" value="Beta-glucuronidase"/>
    <property type="match status" value="1"/>
</dbReference>
<dbReference type="InterPro" id="IPR017853">
    <property type="entry name" value="GH"/>
</dbReference>
<evidence type="ECO:0000256" key="4">
    <source>
        <dbReference type="ARBA" id="ARBA00023295"/>
    </source>
</evidence>
<dbReference type="PANTHER" id="PTHR10066">
    <property type="entry name" value="BETA-GLUCURONIDASE"/>
    <property type="match status" value="1"/>
</dbReference>
<comment type="similarity">
    <text evidence="1">Belongs to the glycosyl hydrolase 2 family.</text>
</comment>
<feature type="domain" description="Glycosyl hydrolases family 2 sugar binding" evidence="7">
    <location>
        <begin position="65"/>
        <end position="238"/>
    </location>
</feature>
<dbReference type="Proteomes" id="UP000007801">
    <property type="component" value="Unassembled WGS sequence"/>
</dbReference>